<evidence type="ECO:0000259" key="1">
    <source>
        <dbReference type="Pfam" id="PF05685"/>
    </source>
</evidence>
<dbReference type="Pfam" id="PF05685">
    <property type="entry name" value="Uma2"/>
    <property type="match status" value="1"/>
</dbReference>
<dbReference type="RefSeq" id="WP_013766361.1">
    <property type="nucleotide sequence ID" value="NC_015510.1"/>
</dbReference>
<dbReference type="CDD" id="cd06260">
    <property type="entry name" value="DUF820-like"/>
    <property type="match status" value="1"/>
</dbReference>
<dbReference type="OrthoDB" id="952185at2"/>
<gene>
    <name evidence="2" type="ordered locus">Halhy_3975</name>
</gene>
<dbReference type="PANTHER" id="PTHR34107">
    <property type="entry name" value="SLL0198 PROTEIN-RELATED"/>
    <property type="match status" value="1"/>
</dbReference>
<evidence type="ECO:0000313" key="3">
    <source>
        <dbReference type="Proteomes" id="UP000008461"/>
    </source>
</evidence>
<accession>F4L4F4</accession>
<dbReference type="STRING" id="760192.Halhy_3975"/>
<dbReference type="Proteomes" id="UP000008461">
    <property type="component" value="Chromosome"/>
</dbReference>
<dbReference type="eggNOG" id="COG4636">
    <property type="taxonomic scope" value="Bacteria"/>
</dbReference>
<dbReference type="EMBL" id="CP002691">
    <property type="protein sequence ID" value="AEE51823.1"/>
    <property type="molecule type" value="Genomic_DNA"/>
</dbReference>
<reference key="2">
    <citation type="submission" date="2011-04" db="EMBL/GenBank/DDBJ databases">
        <title>Complete sequence of chromosome of Haliscomenobacter hydrossis DSM 1100.</title>
        <authorList>
            <consortium name="US DOE Joint Genome Institute (JGI-PGF)"/>
            <person name="Lucas S."/>
            <person name="Han J."/>
            <person name="Lapidus A."/>
            <person name="Bruce D."/>
            <person name="Goodwin L."/>
            <person name="Pitluck S."/>
            <person name="Peters L."/>
            <person name="Kyrpides N."/>
            <person name="Mavromatis K."/>
            <person name="Ivanova N."/>
            <person name="Ovchinnikova G."/>
            <person name="Pagani I."/>
            <person name="Daligault H."/>
            <person name="Detter J.C."/>
            <person name="Han C."/>
            <person name="Land M."/>
            <person name="Hauser L."/>
            <person name="Markowitz V."/>
            <person name="Cheng J.-F."/>
            <person name="Hugenholtz P."/>
            <person name="Woyke T."/>
            <person name="Wu D."/>
            <person name="Verbarg S."/>
            <person name="Frueling A."/>
            <person name="Brambilla E."/>
            <person name="Klenk H.-P."/>
            <person name="Eisen J.A."/>
        </authorList>
    </citation>
    <scope>NUCLEOTIDE SEQUENCE</scope>
    <source>
        <strain>DSM 1100</strain>
    </source>
</reference>
<name>F4L4F4_HALH1</name>
<dbReference type="AlphaFoldDB" id="F4L4F4"/>
<dbReference type="KEGG" id="hhy:Halhy_3975"/>
<organism evidence="2 3">
    <name type="scientific">Haliscomenobacter hydrossis (strain ATCC 27775 / DSM 1100 / LMG 10767 / O)</name>
    <dbReference type="NCBI Taxonomy" id="760192"/>
    <lineage>
        <taxon>Bacteria</taxon>
        <taxon>Pseudomonadati</taxon>
        <taxon>Bacteroidota</taxon>
        <taxon>Saprospiria</taxon>
        <taxon>Saprospirales</taxon>
        <taxon>Haliscomenobacteraceae</taxon>
        <taxon>Haliscomenobacter</taxon>
    </lineage>
</organism>
<dbReference type="Gene3D" id="3.90.1570.10">
    <property type="entry name" value="tt1808, chain A"/>
    <property type="match status" value="1"/>
</dbReference>
<dbReference type="InterPro" id="IPR008538">
    <property type="entry name" value="Uma2"/>
</dbReference>
<dbReference type="InterPro" id="IPR011335">
    <property type="entry name" value="Restrct_endonuc-II-like"/>
</dbReference>
<feature type="domain" description="Putative restriction endonuclease" evidence="1">
    <location>
        <begin position="17"/>
        <end position="140"/>
    </location>
</feature>
<dbReference type="InterPro" id="IPR012296">
    <property type="entry name" value="Nuclease_put_TT1808"/>
</dbReference>
<protein>
    <recommendedName>
        <fullName evidence="1">Putative restriction endonuclease domain-containing protein</fullName>
    </recommendedName>
</protein>
<dbReference type="PANTHER" id="PTHR34107:SF4">
    <property type="entry name" value="SLL1222 PROTEIN"/>
    <property type="match status" value="1"/>
</dbReference>
<dbReference type="SUPFAM" id="SSF52980">
    <property type="entry name" value="Restriction endonuclease-like"/>
    <property type="match status" value="1"/>
</dbReference>
<proteinExistence type="predicted"/>
<keyword evidence="3" id="KW-1185">Reference proteome</keyword>
<dbReference type="HOGENOM" id="CLU_127156_0_0_10"/>
<reference evidence="2 3" key="1">
    <citation type="journal article" date="2011" name="Stand. Genomic Sci.">
        <title>Complete genome sequence of Haliscomenobacter hydrossis type strain (O).</title>
        <authorList>
            <consortium name="US DOE Joint Genome Institute (JGI-PGF)"/>
            <person name="Daligault H."/>
            <person name="Lapidus A."/>
            <person name="Zeytun A."/>
            <person name="Nolan M."/>
            <person name="Lucas S."/>
            <person name="Del Rio T.G."/>
            <person name="Tice H."/>
            <person name="Cheng J.F."/>
            <person name="Tapia R."/>
            <person name="Han C."/>
            <person name="Goodwin L."/>
            <person name="Pitluck S."/>
            <person name="Liolios K."/>
            <person name="Pagani I."/>
            <person name="Ivanova N."/>
            <person name="Huntemann M."/>
            <person name="Mavromatis K."/>
            <person name="Mikhailova N."/>
            <person name="Pati A."/>
            <person name="Chen A."/>
            <person name="Palaniappan K."/>
            <person name="Land M."/>
            <person name="Hauser L."/>
            <person name="Brambilla E.M."/>
            <person name="Rohde M."/>
            <person name="Verbarg S."/>
            <person name="Goker M."/>
            <person name="Bristow J."/>
            <person name="Eisen J.A."/>
            <person name="Markowitz V."/>
            <person name="Hugenholtz P."/>
            <person name="Kyrpides N.C."/>
            <person name="Klenk H.P."/>
            <person name="Woyke T."/>
        </authorList>
    </citation>
    <scope>NUCLEOTIDE SEQUENCE [LARGE SCALE GENOMIC DNA]</scope>
    <source>
        <strain evidence="3">ATCC 27775 / DSM 1100 / LMG 10767 / O</strain>
    </source>
</reference>
<sequence>MTSLTGNIQEQELTPYEIERNKPMPSLNHSAIQTNLVTFLNYHYRKQYTILSEIEIIMPEKPDAVPDIAIYPKIKLDFFEDKLAMTEMPLTAIEIGSPSQSDNFIVRKINRYFDAGVKSCWFVMPSFQAISVYSAKGKYQFFSSDMTLMDNTTGIQLPLNEIFSE</sequence>
<evidence type="ECO:0000313" key="2">
    <source>
        <dbReference type="EMBL" id="AEE51823.1"/>
    </source>
</evidence>